<dbReference type="GO" id="GO:0043515">
    <property type="term" value="F:kinetochore binding"/>
    <property type="evidence" value="ECO:0007669"/>
    <property type="project" value="TreeGrafter"/>
</dbReference>
<dbReference type="GO" id="GO:0005634">
    <property type="term" value="C:nucleus"/>
    <property type="evidence" value="ECO:0007669"/>
    <property type="project" value="UniProtKB-SubCell"/>
</dbReference>
<dbReference type="PANTHER" id="PTHR48122">
    <property type="entry name" value="CENTROMERE PROTEIN H"/>
    <property type="match status" value="1"/>
</dbReference>
<reference evidence="9" key="1">
    <citation type="thesis" date="2020" institute="ProQuest LLC" country="789 East Eisenhower Parkway, Ann Arbor, MI, USA">
        <title>Comparative Genomics and Chromosome Evolution.</title>
        <authorList>
            <person name="Mudd A.B."/>
        </authorList>
    </citation>
    <scope>NUCLEOTIDE SEQUENCE</scope>
    <source>
        <strain evidence="9">HN-11 Male</strain>
        <tissue evidence="9">Kidney and liver</tissue>
    </source>
</reference>
<dbReference type="InterPro" id="IPR040034">
    <property type="entry name" value="CENP-H"/>
</dbReference>
<comment type="similarity">
    <text evidence="7">Belongs to the CENP-H/MCM16 family.</text>
</comment>
<dbReference type="OrthoDB" id="2274804at2759"/>
<dbReference type="GO" id="GO:0007052">
    <property type="term" value="P:mitotic spindle organization"/>
    <property type="evidence" value="ECO:0007669"/>
    <property type="project" value="TreeGrafter"/>
</dbReference>
<gene>
    <name evidence="9" type="ORF">GDO78_007783</name>
</gene>
<evidence type="ECO:0000256" key="5">
    <source>
        <dbReference type="ARBA" id="ARBA00023242"/>
    </source>
</evidence>
<dbReference type="GO" id="GO:0007059">
    <property type="term" value="P:chromosome segregation"/>
    <property type="evidence" value="ECO:0007669"/>
    <property type="project" value="TreeGrafter"/>
</dbReference>
<evidence type="ECO:0000256" key="2">
    <source>
        <dbReference type="ARBA" id="ARBA00004629"/>
    </source>
</evidence>
<keyword evidence="6" id="KW-0137">Centromere</keyword>
<evidence type="ECO:0000313" key="9">
    <source>
        <dbReference type="EMBL" id="KAG9488164.1"/>
    </source>
</evidence>
<dbReference type="InterPro" id="IPR008426">
    <property type="entry name" value="CENP-H_C"/>
</dbReference>
<dbReference type="Proteomes" id="UP000770717">
    <property type="component" value="Unassembled WGS sequence"/>
</dbReference>
<dbReference type="EMBL" id="WNTK01000003">
    <property type="protein sequence ID" value="KAG9488164.1"/>
    <property type="molecule type" value="Genomic_DNA"/>
</dbReference>
<evidence type="ECO:0000256" key="7">
    <source>
        <dbReference type="ARBA" id="ARBA00025735"/>
    </source>
</evidence>
<dbReference type="GO" id="GO:0051382">
    <property type="term" value="P:kinetochore assembly"/>
    <property type="evidence" value="ECO:0007669"/>
    <property type="project" value="InterPro"/>
</dbReference>
<dbReference type="Pfam" id="PF05837">
    <property type="entry name" value="CENP-H"/>
    <property type="match status" value="1"/>
</dbReference>
<dbReference type="PANTHER" id="PTHR48122:SF1">
    <property type="entry name" value="CENTROMERE PROTEIN H"/>
    <property type="match status" value="1"/>
</dbReference>
<keyword evidence="3" id="KW-0158">Chromosome</keyword>
<keyword evidence="4" id="KW-0995">Kinetochore</keyword>
<accession>A0A8J6KGH8</accession>
<evidence type="ECO:0000256" key="6">
    <source>
        <dbReference type="ARBA" id="ARBA00023328"/>
    </source>
</evidence>
<evidence type="ECO:0000313" key="10">
    <source>
        <dbReference type="Proteomes" id="UP000770717"/>
    </source>
</evidence>
<evidence type="ECO:0000256" key="4">
    <source>
        <dbReference type="ARBA" id="ARBA00022838"/>
    </source>
</evidence>
<sequence>MAHNMDLCHHILKSQKAAITLDEKLIDVRKKRMKLKETCTEVMAALKAMKEKNNFAQMDNPSFKKINAFIAKEIDVVTVIQNAFQRLVFSSRINWAEDPKLKEIVLKLGQNPACF</sequence>
<dbReference type="GO" id="GO:0000776">
    <property type="term" value="C:kinetochore"/>
    <property type="evidence" value="ECO:0007669"/>
    <property type="project" value="UniProtKB-KW"/>
</dbReference>
<dbReference type="AlphaFoldDB" id="A0A8J6KGH8"/>
<organism evidence="9 10">
    <name type="scientific">Eleutherodactylus coqui</name>
    <name type="common">Puerto Rican coqui</name>
    <dbReference type="NCBI Taxonomy" id="57060"/>
    <lineage>
        <taxon>Eukaryota</taxon>
        <taxon>Metazoa</taxon>
        <taxon>Chordata</taxon>
        <taxon>Craniata</taxon>
        <taxon>Vertebrata</taxon>
        <taxon>Euteleostomi</taxon>
        <taxon>Amphibia</taxon>
        <taxon>Batrachia</taxon>
        <taxon>Anura</taxon>
        <taxon>Neobatrachia</taxon>
        <taxon>Hyloidea</taxon>
        <taxon>Eleutherodactylidae</taxon>
        <taxon>Eleutherodactylinae</taxon>
        <taxon>Eleutherodactylus</taxon>
        <taxon>Eleutherodactylus</taxon>
    </lineage>
</organism>
<comment type="subcellular location">
    <subcellularLocation>
        <location evidence="2">Chromosome</location>
        <location evidence="2">Centromere</location>
        <location evidence="2">Kinetochore</location>
    </subcellularLocation>
    <subcellularLocation>
        <location evidence="1">Nucleus</location>
    </subcellularLocation>
</comment>
<evidence type="ECO:0000256" key="3">
    <source>
        <dbReference type="ARBA" id="ARBA00022454"/>
    </source>
</evidence>
<evidence type="ECO:0000256" key="1">
    <source>
        <dbReference type="ARBA" id="ARBA00004123"/>
    </source>
</evidence>
<feature type="domain" description="Centromere protein H C-terminal" evidence="8">
    <location>
        <begin position="2"/>
        <end position="108"/>
    </location>
</feature>
<name>A0A8J6KGH8_ELECQ</name>
<comment type="caution">
    <text evidence="9">The sequence shown here is derived from an EMBL/GenBank/DDBJ whole genome shotgun (WGS) entry which is preliminary data.</text>
</comment>
<protein>
    <recommendedName>
        <fullName evidence="8">Centromere protein H C-terminal domain-containing protein</fullName>
    </recommendedName>
</protein>
<evidence type="ECO:0000259" key="8">
    <source>
        <dbReference type="Pfam" id="PF05837"/>
    </source>
</evidence>
<proteinExistence type="inferred from homology"/>
<keyword evidence="5" id="KW-0539">Nucleus</keyword>
<keyword evidence="10" id="KW-1185">Reference proteome</keyword>